<dbReference type="SUPFAM" id="SSF54928">
    <property type="entry name" value="RNA-binding domain, RBD"/>
    <property type="match status" value="1"/>
</dbReference>
<evidence type="ECO:0000313" key="4">
    <source>
        <dbReference type="EMBL" id="KOO24349.1"/>
    </source>
</evidence>
<keyword evidence="5" id="KW-1185">Reference proteome</keyword>
<dbReference type="EMBL" id="JWZX01003102">
    <property type="protein sequence ID" value="KOO24349.1"/>
    <property type="molecule type" value="Genomic_DNA"/>
</dbReference>
<evidence type="ECO:0000256" key="2">
    <source>
        <dbReference type="SAM" id="MobiDB-lite"/>
    </source>
</evidence>
<organism evidence="4 5">
    <name type="scientific">Chrysochromulina tobinii</name>
    <dbReference type="NCBI Taxonomy" id="1460289"/>
    <lineage>
        <taxon>Eukaryota</taxon>
        <taxon>Haptista</taxon>
        <taxon>Haptophyta</taxon>
        <taxon>Prymnesiophyceae</taxon>
        <taxon>Prymnesiales</taxon>
        <taxon>Chrysochromulinaceae</taxon>
        <taxon>Chrysochromulina</taxon>
    </lineage>
</organism>
<proteinExistence type="predicted"/>
<dbReference type="OrthoDB" id="1049195at2759"/>
<sequence length="86" mass="9538">MVDADGRSRGCGTVLFSTTREAAKAIQLFNESFLLGRQIEVTARQPRRRAAERRQSAIGERESARAAGTEATRREKGGGGEWWLFP</sequence>
<reference evidence="5" key="1">
    <citation type="journal article" date="2015" name="PLoS Genet.">
        <title>Genome Sequence and Transcriptome Analyses of Chrysochromulina tobin: Metabolic Tools for Enhanced Algal Fitness in the Prominent Order Prymnesiales (Haptophyceae).</title>
        <authorList>
            <person name="Hovde B.T."/>
            <person name="Deodato C.R."/>
            <person name="Hunsperger H.M."/>
            <person name="Ryken S.A."/>
            <person name="Yost W."/>
            <person name="Jha R.K."/>
            <person name="Patterson J."/>
            <person name="Monnat R.J. Jr."/>
            <person name="Barlow S.B."/>
            <person name="Starkenburg S.R."/>
            <person name="Cattolico R.A."/>
        </authorList>
    </citation>
    <scope>NUCLEOTIDE SEQUENCE</scope>
    <source>
        <strain evidence="5">CCMP291</strain>
    </source>
</reference>
<dbReference type="InterPro" id="IPR012677">
    <property type="entry name" value="Nucleotide-bd_a/b_plait_sf"/>
</dbReference>
<keyword evidence="1" id="KW-0694">RNA-binding</keyword>
<evidence type="ECO:0000256" key="1">
    <source>
        <dbReference type="PROSITE-ProRule" id="PRU00176"/>
    </source>
</evidence>
<dbReference type="AlphaFoldDB" id="A0A0M0JCP3"/>
<dbReference type="Gene3D" id="3.30.70.330">
    <property type="match status" value="1"/>
</dbReference>
<gene>
    <name evidence="4" type="ORF">Ctob_007092</name>
</gene>
<evidence type="ECO:0000313" key="5">
    <source>
        <dbReference type="Proteomes" id="UP000037460"/>
    </source>
</evidence>
<dbReference type="InterPro" id="IPR000504">
    <property type="entry name" value="RRM_dom"/>
</dbReference>
<feature type="region of interest" description="Disordered" evidence="2">
    <location>
        <begin position="46"/>
        <end position="86"/>
    </location>
</feature>
<feature type="compositionally biased region" description="Basic and acidic residues" evidence="2">
    <location>
        <begin position="52"/>
        <end position="64"/>
    </location>
</feature>
<dbReference type="Proteomes" id="UP000037460">
    <property type="component" value="Unassembled WGS sequence"/>
</dbReference>
<name>A0A0M0JCP3_9EUKA</name>
<dbReference type="GO" id="GO:0003723">
    <property type="term" value="F:RNA binding"/>
    <property type="evidence" value="ECO:0007669"/>
    <property type="project" value="UniProtKB-UniRule"/>
</dbReference>
<evidence type="ECO:0000259" key="3">
    <source>
        <dbReference type="PROSITE" id="PS50102"/>
    </source>
</evidence>
<protein>
    <recommendedName>
        <fullName evidence="3">RRM domain-containing protein</fullName>
    </recommendedName>
</protein>
<dbReference type="Pfam" id="PF00076">
    <property type="entry name" value="RRM_1"/>
    <property type="match status" value="1"/>
</dbReference>
<comment type="caution">
    <text evidence="4">The sequence shown here is derived from an EMBL/GenBank/DDBJ whole genome shotgun (WGS) entry which is preliminary data.</text>
</comment>
<dbReference type="InterPro" id="IPR035979">
    <property type="entry name" value="RBD_domain_sf"/>
</dbReference>
<dbReference type="PROSITE" id="PS50102">
    <property type="entry name" value="RRM"/>
    <property type="match status" value="1"/>
</dbReference>
<accession>A0A0M0JCP3</accession>
<feature type="domain" description="RRM" evidence="3">
    <location>
        <begin position="1"/>
        <end position="46"/>
    </location>
</feature>